<dbReference type="AlphaFoldDB" id="A0A1L0CYA9"/>
<protein>
    <submittedName>
        <fullName evidence="1">CIC11C00000002506</fullName>
    </submittedName>
</protein>
<sequence length="64" mass="6451">MVDFMRDCGGGGLRLDLRLEASSAAGAGRSAGKGSLLIISERGVEGILVIGWGGGGEDSLLQDC</sequence>
<dbReference type="EMBL" id="LT635757">
    <property type="protein sequence ID" value="SGZ49161.1"/>
    <property type="molecule type" value="Genomic_DNA"/>
</dbReference>
<organism evidence="1 2">
    <name type="scientific">Sungouiella intermedia</name>
    <dbReference type="NCBI Taxonomy" id="45354"/>
    <lineage>
        <taxon>Eukaryota</taxon>
        <taxon>Fungi</taxon>
        <taxon>Dikarya</taxon>
        <taxon>Ascomycota</taxon>
        <taxon>Saccharomycotina</taxon>
        <taxon>Pichiomycetes</taxon>
        <taxon>Metschnikowiaceae</taxon>
        <taxon>Sungouiella</taxon>
    </lineage>
</organism>
<reference evidence="1 2" key="1">
    <citation type="submission" date="2016-10" db="EMBL/GenBank/DDBJ databases">
        <authorList>
            <person name="de Groot N.N."/>
        </authorList>
    </citation>
    <scope>NUCLEOTIDE SEQUENCE [LARGE SCALE GENOMIC DNA]</scope>
    <source>
        <strain evidence="1 2">CBS 141442</strain>
    </source>
</reference>
<keyword evidence="2" id="KW-1185">Reference proteome</keyword>
<accession>A0A1L0CYA9</accession>
<evidence type="ECO:0000313" key="2">
    <source>
        <dbReference type="Proteomes" id="UP000182334"/>
    </source>
</evidence>
<evidence type="ECO:0000313" key="1">
    <source>
        <dbReference type="EMBL" id="SGZ49161.1"/>
    </source>
</evidence>
<gene>
    <name evidence="1" type="ORF">SAMEA4029010_CIC11G00000002506</name>
</gene>
<proteinExistence type="predicted"/>
<name>A0A1L0CYA9_9ASCO</name>
<dbReference type="Proteomes" id="UP000182334">
    <property type="component" value="Chromosome II"/>
</dbReference>